<evidence type="ECO:0000313" key="2">
    <source>
        <dbReference type="RefSeq" id="XP_022084557.1"/>
    </source>
</evidence>
<dbReference type="Proteomes" id="UP000694845">
    <property type="component" value="Unplaced"/>
</dbReference>
<evidence type="ECO:0000313" key="1">
    <source>
        <dbReference type="Proteomes" id="UP000694845"/>
    </source>
</evidence>
<dbReference type="GeneID" id="110975975"/>
<name>A0A8B7XWD1_ACAPL</name>
<dbReference type="KEGG" id="aplc:110975975"/>
<proteinExistence type="predicted"/>
<dbReference type="RefSeq" id="XP_022084557.1">
    <property type="nucleotide sequence ID" value="XM_022228865.1"/>
</dbReference>
<sequence length="126" mass="13815">MGSLRYVCTASTSTGPAIHWSVYLREEAQRLDLGNSTAGCFEISLTSFSQCVIQSTLTIDQNCGLVGEDDIITCTANSGSVNVSQHIHQGMTITNSGLAYFKDFTINENIKNDNHPFICKMVDPRF</sequence>
<keyword evidence="1" id="KW-1185">Reference proteome</keyword>
<accession>A0A8B7XWD1</accession>
<organism evidence="1 2">
    <name type="scientific">Acanthaster planci</name>
    <name type="common">Crown-of-thorns starfish</name>
    <dbReference type="NCBI Taxonomy" id="133434"/>
    <lineage>
        <taxon>Eukaryota</taxon>
        <taxon>Metazoa</taxon>
        <taxon>Echinodermata</taxon>
        <taxon>Eleutherozoa</taxon>
        <taxon>Asterozoa</taxon>
        <taxon>Asteroidea</taxon>
        <taxon>Valvatacea</taxon>
        <taxon>Valvatida</taxon>
        <taxon>Acanthasteridae</taxon>
        <taxon>Acanthaster</taxon>
    </lineage>
</organism>
<dbReference type="AlphaFoldDB" id="A0A8B7XWD1"/>
<protein>
    <submittedName>
        <fullName evidence="2">Uncharacterized protein LOC110975975</fullName>
    </submittedName>
</protein>
<reference evidence="2" key="1">
    <citation type="submission" date="2025-08" db="UniProtKB">
        <authorList>
            <consortium name="RefSeq"/>
        </authorList>
    </citation>
    <scope>IDENTIFICATION</scope>
</reference>
<gene>
    <name evidence="2" type="primary">LOC110975975</name>
</gene>